<evidence type="ECO:0000313" key="2">
    <source>
        <dbReference type="EMBL" id="RNL99916.1"/>
    </source>
</evidence>
<dbReference type="InterPro" id="IPR035985">
    <property type="entry name" value="Ubiquitin-activating_enz"/>
</dbReference>
<dbReference type="RefSeq" id="WP_123240315.1">
    <property type="nucleotide sequence ID" value="NZ_JAAHBY010000016.1"/>
</dbReference>
<sequence length="375" mass="38832">MTHPSPLPRPTLLPGLARLWRDRHTLQLGVEPGRAVLLELVNPRAAQLLDLLDGTRSERAVLAGAATVQVAPAEARLLLDTLRAAGLVVPAHSLLPRDLAGPARARLAGEADALALAVPAPPATPAQVVRRRRAARVLVTGAGRLGAAIAVGLAQAGVGHVTPGLAGPVRPADLVGTGLTAAEVGRPLSAAVRAALGRCAPGTATAPLRRGRVDLVVQLGTDRPAALLATGYAQRRQPHLLVDVRGGVPVVGPLVRPPAGPCLNCVDLHRVDRDPDWPRLAAQLAADGGERACATATRLAGVAYALAEALAHLDGAVPETLGCAVEVAGAGRFRRRQWPPHPSCRCSGRRPIRVRPTRSGLRSSSEPFESVTMTG</sequence>
<dbReference type="Gene3D" id="3.40.50.720">
    <property type="entry name" value="NAD(P)-binding Rossmann-like Domain"/>
    <property type="match status" value="1"/>
</dbReference>
<evidence type="ECO:0000313" key="3">
    <source>
        <dbReference type="Proteomes" id="UP000280698"/>
    </source>
</evidence>
<feature type="compositionally biased region" description="Polar residues" evidence="1">
    <location>
        <begin position="360"/>
        <end position="375"/>
    </location>
</feature>
<evidence type="ECO:0008006" key="4">
    <source>
        <dbReference type="Google" id="ProtNLM"/>
    </source>
</evidence>
<protein>
    <recommendedName>
        <fullName evidence="4">Bacteriocin biosynthesis cyclodehydratase domain-containing protein</fullName>
    </recommendedName>
</protein>
<reference evidence="2 3" key="1">
    <citation type="submission" date="2018-11" db="EMBL/GenBank/DDBJ databases">
        <title>Micromonospora sp. PPF5-17, a new actinomycetes isolated from a hot spring soil.</title>
        <authorList>
            <person name="Thawai C."/>
        </authorList>
    </citation>
    <scope>NUCLEOTIDE SEQUENCE [LARGE SCALE GENOMIC DNA]</scope>
    <source>
        <strain evidence="2 3">PPF5-17</strain>
    </source>
</reference>
<dbReference type="SUPFAM" id="SSF69572">
    <property type="entry name" value="Activating enzymes of the ubiquitin-like proteins"/>
    <property type="match status" value="1"/>
</dbReference>
<comment type="caution">
    <text evidence="2">The sequence shown here is derived from an EMBL/GenBank/DDBJ whole genome shotgun (WGS) entry which is preliminary data.</text>
</comment>
<evidence type="ECO:0000256" key="1">
    <source>
        <dbReference type="SAM" id="MobiDB-lite"/>
    </source>
</evidence>
<dbReference type="Proteomes" id="UP000280698">
    <property type="component" value="Unassembled WGS sequence"/>
</dbReference>
<feature type="region of interest" description="Disordered" evidence="1">
    <location>
        <begin position="355"/>
        <end position="375"/>
    </location>
</feature>
<proteinExistence type="predicted"/>
<dbReference type="EMBL" id="RJLN01000016">
    <property type="protein sequence ID" value="RNL99916.1"/>
    <property type="molecule type" value="Genomic_DNA"/>
</dbReference>
<name>A0ABX9WIG9_9ACTN</name>
<accession>A0ABX9WIG9</accession>
<keyword evidence="3" id="KW-1185">Reference proteome</keyword>
<organism evidence="2 3">
    <name type="scientific">Micromonospora solifontis</name>
    <dbReference type="NCBI Taxonomy" id="2487138"/>
    <lineage>
        <taxon>Bacteria</taxon>
        <taxon>Bacillati</taxon>
        <taxon>Actinomycetota</taxon>
        <taxon>Actinomycetes</taxon>
        <taxon>Micromonosporales</taxon>
        <taxon>Micromonosporaceae</taxon>
        <taxon>Micromonospora</taxon>
    </lineage>
</organism>
<gene>
    <name evidence="2" type="ORF">EFE23_08300</name>
</gene>